<evidence type="ECO:0000256" key="1">
    <source>
        <dbReference type="ARBA" id="ARBA00007381"/>
    </source>
</evidence>
<dbReference type="GO" id="GO:0140662">
    <property type="term" value="F:ATP-dependent protein folding chaperone"/>
    <property type="evidence" value="ECO:0007669"/>
    <property type="project" value="InterPro"/>
</dbReference>
<dbReference type="FunFam" id="3.30.30.30:FF:000005">
    <property type="entry name" value="Heat shock protein ssb1"/>
    <property type="match status" value="1"/>
</dbReference>
<dbReference type="GO" id="GO:0006950">
    <property type="term" value="P:response to stress"/>
    <property type="evidence" value="ECO:0007669"/>
    <property type="project" value="UniProtKB-ARBA"/>
</dbReference>
<dbReference type="Proteomes" id="UP000035680">
    <property type="component" value="Unassembled WGS sequence"/>
</dbReference>
<evidence type="ECO:0000256" key="2">
    <source>
        <dbReference type="ARBA" id="ARBA00022741"/>
    </source>
</evidence>
<dbReference type="PROSITE" id="PS01036">
    <property type="entry name" value="HSP70_3"/>
    <property type="match status" value="1"/>
</dbReference>
<dbReference type="Gene3D" id="3.90.640.10">
    <property type="entry name" value="Actin, Chain A, domain 4"/>
    <property type="match status" value="1"/>
</dbReference>
<dbReference type="InterPro" id="IPR043129">
    <property type="entry name" value="ATPase_NBD"/>
</dbReference>
<proteinExistence type="inferred from homology"/>
<evidence type="ECO:0000256" key="3">
    <source>
        <dbReference type="ARBA" id="ARBA00022840"/>
    </source>
</evidence>
<keyword evidence="4" id="KW-0472">Membrane</keyword>
<keyword evidence="5" id="KW-1185">Reference proteome</keyword>
<evidence type="ECO:0000313" key="5">
    <source>
        <dbReference type="Proteomes" id="UP000035680"/>
    </source>
</evidence>
<comment type="similarity">
    <text evidence="1">Belongs to the heat shock protein 70 family.</text>
</comment>
<dbReference type="FunFam" id="3.90.640.10:FF:000003">
    <property type="entry name" value="Molecular chaperone DnaK"/>
    <property type="match status" value="1"/>
</dbReference>
<keyword evidence="4" id="KW-1133">Transmembrane helix</keyword>
<protein>
    <submittedName>
        <fullName evidence="6">Heat shock 70 kDa protein 13 (inferred by orthology to a human protein)</fullName>
    </submittedName>
</protein>
<reference evidence="5" key="1">
    <citation type="submission" date="2014-07" db="EMBL/GenBank/DDBJ databases">
        <authorList>
            <person name="Martin A.A"/>
            <person name="De Silva N."/>
        </authorList>
    </citation>
    <scope>NUCLEOTIDE SEQUENCE</scope>
</reference>
<accession>A0A0K0FDN7</accession>
<keyword evidence="4" id="KW-0812">Transmembrane</keyword>
<dbReference type="InterPro" id="IPR013126">
    <property type="entry name" value="Hsp_70_fam"/>
</dbReference>
<reference evidence="6" key="2">
    <citation type="submission" date="2015-08" db="UniProtKB">
        <authorList>
            <consortium name="WormBaseParasite"/>
        </authorList>
    </citation>
    <scope>IDENTIFICATION</scope>
</reference>
<dbReference type="PRINTS" id="PR00301">
    <property type="entry name" value="HEATSHOCK70"/>
</dbReference>
<dbReference type="Gene3D" id="3.30.420.40">
    <property type="match status" value="2"/>
</dbReference>
<dbReference type="Pfam" id="PF00012">
    <property type="entry name" value="HSP70"/>
    <property type="match status" value="1"/>
</dbReference>
<dbReference type="PROSITE" id="PS00297">
    <property type="entry name" value="HSP70_1"/>
    <property type="match status" value="1"/>
</dbReference>
<evidence type="ECO:0000256" key="4">
    <source>
        <dbReference type="SAM" id="Phobius"/>
    </source>
</evidence>
<organism evidence="5 6">
    <name type="scientific">Strongyloides venezuelensis</name>
    <name type="common">Threadworm</name>
    <dbReference type="NCBI Taxonomy" id="75913"/>
    <lineage>
        <taxon>Eukaryota</taxon>
        <taxon>Metazoa</taxon>
        <taxon>Ecdysozoa</taxon>
        <taxon>Nematoda</taxon>
        <taxon>Chromadorea</taxon>
        <taxon>Rhabditida</taxon>
        <taxon>Tylenchina</taxon>
        <taxon>Panagrolaimomorpha</taxon>
        <taxon>Strongyloidoidea</taxon>
        <taxon>Strongyloididae</taxon>
        <taxon>Strongyloides</taxon>
    </lineage>
</organism>
<evidence type="ECO:0000313" key="6">
    <source>
        <dbReference type="WBParaSite" id="SVE_0696300.1"/>
    </source>
</evidence>
<sequence>MSGSSSTYIVIGIASLLLIGYWYQKVGLKPPKPRIVGIDLGTTYSSVGVYHAVSGNTTILADKLGSKTIPSVISFYDNGTVIVGREAIKLAEIYPKRTIYDAKRFMGKQFDKNDPEFQKDLKRYPFDIQLDDDGNAYFKVVLENEIKILYPEDVGAHIISYLKEFAEDNLKVDIKMCVISVPAEFDEYQRNATIKAANISKLEARRIVTEPTAASLAYGLNKKKGVEYIVVFDLGGGTLDVSIIWMQGSVFVTMAMAGNNRLGGQDFNNNIQKFIMNEIKKGNNGQGLTDKEDIQHLRLAIEKAKIELTNNMYTDLEIEFKKAKPFKYRLSREKFEELNKSLFDSVIEPIEAALEDADLRSEDIDEIVLVGGSTRIPKVRQIVEKYFNKQPNFGIDPDLAVVTGASITAGVIGGGWPLQVTAIEMPPIARKRHVYIHKDDEL</sequence>
<dbReference type="AlphaFoldDB" id="A0A0K0FDN7"/>
<dbReference type="SUPFAM" id="SSF53067">
    <property type="entry name" value="Actin-like ATPase domain"/>
    <property type="match status" value="2"/>
</dbReference>
<name>A0A0K0FDN7_STRVS</name>
<feature type="transmembrane region" description="Helical" evidence="4">
    <location>
        <begin position="6"/>
        <end position="24"/>
    </location>
</feature>
<dbReference type="InterPro" id="IPR018181">
    <property type="entry name" value="Heat_shock_70_CS"/>
</dbReference>
<dbReference type="STRING" id="75913.A0A0K0FDN7"/>
<keyword evidence="3" id="KW-0067">ATP-binding</keyword>
<keyword evidence="2" id="KW-0547">Nucleotide-binding</keyword>
<dbReference type="WBParaSite" id="SVE_0696300.1">
    <property type="protein sequence ID" value="SVE_0696300.1"/>
    <property type="gene ID" value="SVE_0696300"/>
</dbReference>
<dbReference type="PANTHER" id="PTHR19375">
    <property type="entry name" value="HEAT SHOCK PROTEIN 70KDA"/>
    <property type="match status" value="1"/>
</dbReference>
<dbReference type="PROSITE" id="PS00329">
    <property type="entry name" value="HSP70_2"/>
    <property type="match status" value="1"/>
</dbReference>
<dbReference type="GO" id="GO:0005524">
    <property type="term" value="F:ATP binding"/>
    <property type="evidence" value="ECO:0007669"/>
    <property type="project" value="UniProtKB-KW"/>
</dbReference>